<dbReference type="STRING" id="57704.SAMN04489793_1259"/>
<evidence type="ECO:0000256" key="1">
    <source>
        <dbReference type="SAM" id="MobiDB-lite"/>
    </source>
</evidence>
<keyword evidence="2" id="KW-1133">Transmembrane helix</keyword>
<evidence type="ECO:0000256" key="2">
    <source>
        <dbReference type="SAM" id="Phobius"/>
    </source>
</evidence>
<proteinExistence type="predicted"/>
<feature type="compositionally biased region" description="Low complexity" evidence="1">
    <location>
        <begin position="20"/>
        <end position="40"/>
    </location>
</feature>
<organism evidence="3 4">
    <name type="scientific">Tsukamurella tyrosinosolvens</name>
    <dbReference type="NCBI Taxonomy" id="57704"/>
    <lineage>
        <taxon>Bacteria</taxon>
        <taxon>Bacillati</taxon>
        <taxon>Actinomycetota</taxon>
        <taxon>Actinomycetes</taxon>
        <taxon>Mycobacteriales</taxon>
        <taxon>Tsukamurellaceae</taxon>
        <taxon>Tsukamurella</taxon>
    </lineage>
</organism>
<feature type="transmembrane region" description="Helical" evidence="2">
    <location>
        <begin position="297"/>
        <end position="324"/>
    </location>
</feature>
<protein>
    <submittedName>
        <fullName evidence="3">Uncharacterized membrane protein</fullName>
    </submittedName>
</protein>
<keyword evidence="2" id="KW-0472">Membrane</keyword>
<dbReference type="AlphaFoldDB" id="A0A1H4NU66"/>
<feature type="transmembrane region" description="Helical" evidence="2">
    <location>
        <begin position="183"/>
        <end position="213"/>
    </location>
</feature>
<dbReference type="Proteomes" id="UP000182241">
    <property type="component" value="Unassembled WGS sequence"/>
</dbReference>
<feature type="transmembrane region" description="Helical" evidence="2">
    <location>
        <begin position="135"/>
        <end position="163"/>
    </location>
</feature>
<feature type="transmembrane region" description="Helical" evidence="2">
    <location>
        <begin position="234"/>
        <end position="267"/>
    </location>
</feature>
<evidence type="ECO:0000313" key="3">
    <source>
        <dbReference type="EMBL" id="SEB98202.1"/>
    </source>
</evidence>
<gene>
    <name evidence="3" type="ORF">SAMN04489793_1259</name>
</gene>
<dbReference type="EMBL" id="FNSA01000003">
    <property type="protein sequence ID" value="SEB98202.1"/>
    <property type="molecule type" value="Genomic_DNA"/>
</dbReference>
<keyword evidence="4" id="KW-1185">Reference proteome</keyword>
<keyword evidence="2" id="KW-0812">Transmembrane</keyword>
<accession>A0A1H4NU66</accession>
<feature type="region of interest" description="Disordered" evidence="1">
    <location>
        <begin position="1"/>
        <end position="111"/>
    </location>
</feature>
<name>A0A1H4NU66_TSUTY</name>
<evidence type="ECO:0000313" key="4">
    <source>
        <dbReference type="Proteomes" id="UP000182241"/>
    </source>
</evidence>
<sequence length="339" mass="35447">MREEEESMTQPPNFPGDNQGGYPQNPQDPQQGGYQQGGYPQQPPQQPGYGQQGGFPPPPAGGFPPPQDPGYGQGGQGFPPPQGGQGFPPPPQGGFPPPPPGGFGGPQFGGGQPPFNIGDAFSWAWNKFSKNAGSVVVAGLIYGVILYVVIGIGYALLLGGVLATSDTTYDPDTNTYTADNVSLGASLGGTLLFMLLVFVVQYLIHTALLSGLLDLADGKQVSLGSFFKPRNTGAALLTALVVSIVVAIGSLLCLIPGLVAAWLFMFAVVATIDRNLGLGDALRTSFETAKNNAGNSFLVWLLTWLIMGICILVTLPFGLLVIVYTWRRLSGGQVAPLTP</sequence>
<feature type="compositionally biased region" description="Gly residues" evidence="1">
    <location>
        <begin position="102"/>
        <end position="111"/>
    </location>
</feature>
<reference evidence="4" key="1">
    <citation type="submission" date="2016-10" db="EMBL/GenBank/DDBJ databases">
        <authorList>
            <person name="Varghese N."/>
            <person name="Submissions S."/>
        </authorList>
    </citation>
    <scope>NUCLEOTIDE SEQUENCE [LARGE SCALE GENOMIC DNA]</scope>
    <source>
        <strain evidence="4">DSM 44234</strain>
    </source>
</reference>
<feature type="compositionally biased region" description="Pro residues" evidence="1">
    <location>
        <begin position="78"/>
        <end position="101"/>
    </location>
</feature>
<feature type="compositionally biased region" description="Pro residues" evidence="1">
    <location>
        <begin position="55"/>
        <end position="68"/>
    </location>
</feature>